<dbReference type="PROSITE" id="PS50850">
    <property type="entry name" value="MFS"/>
    <property type="match status" value="1"/>
</dbReference>
<keyword evidence="3 4" id="KW-0472">Membrane</keyword>
<organism evidence="6 7">
    <name type="scientific">Lutimaribacter marinistellae</name>
    <dbReference type="NCBI Taxonomy" id="1820329"/>
    <lineage>
        <taxon>Bacteria</taxon>
        <taxon>Pseudomonadati</taxon>
        <taxon>Pseudomonadota</taxon>
        <taxon>Alphaproteobacteria</taxon>
        <taxon>Rhodobacterales</taxon>
        <taxon>Roseobacteraceae</taxon>
        <taxon>Lutimaribacter</taxon>
    </lineage>
</organism>
<evidence type="ECO:0000313" key="7">
    <source>
        <dbReference type="Proteomes" id="UP001595629"/>
    </source>
</evidence>
<feature type="transmembrane region" description="Helical" evidence="4">
    <location>
        <begin position="334"/>
        <end position="352"/>
    </location>
</feature>
<keyword evidence="2 4" id="KW-1133">Transmembrane helix</keyword>
<dbReference type="RefSeq" id="WP_386734922.1">
    <property type="nucleotide sequence ID" value="NZ_JBHRXI010000006.1"/>
</dbReference>
<feature type="transmembrane region" description="Helical" evidence="4">
    <location>
        <begin position="245"/>
        <end position="267"/>
    </location>
</feature>
<reference evidence="7" key="1">
    <citation type="journal article" date="2019" name="Int. J. Syst. Evol. Microbiol.">
        <title>The Global Catalogue of Microorganisms (GCM) 10K type strain sequencing project: providing services to taxonomists for standard genome sequencing and annotation.</title>
        <authorList>
            <consortium name="The Broad Institute Genomics Platform"/>
            <consortium name="The Broad Institute Genome Sequencing Center for Infectious Disease"/>
            <person name="Wu L."/>
            <person name="Ma J."/>
        </authorList>
    </citation>
    <scope>NUCLEOTIDE SEQUENCE [LARGE SCALE GENOMIC DNA]</scope>
    <source>
        <strain evidence="7">KCTC 42911</strain>
    </source>
</reference>
<dbReference type="Pfam" id="PF06779">
    <property type="entry name" value="MFS_4"/>
    <property type="match status" value="1"/>
</dbReference>
<evidence type="ECO:0000256" key="4">
    <source>
        <dbReference type="SAM" id="Phobius"/>
    </source>
</evidence>
<evidence type="ECO:0000256" key="1">
    <source>
        <dbReference type="ARBA" id="ARBA00022692"/>
    </source>
</evidence>
<feature type="transmembrane region" description="Helical" evidence="4">
    <location>
        <begin position="279"/>
        <end position="298"/>
    </location>
</feature>
<dbReference type="SUPFAM" id="SSF103473">
    <property type="entry name" value="MFS general substrate transporter"/>
    <property type="match status" value="1"/>
</dbReference>
<proteinExistence type="predicted"/>
<dbReference type="PANTHER" id="PTHR23537">
    <property type="match status" value="1"/>
</dbReference>
<dbReference type="EMBL" id="JBHRXI010000006">
    <property type="protein sequence ID" value="MFC3613733.1"/>
    <property type="molecule type" value="Genomic_DNA"/>
</dbReference>
<dbReference type="Proteomes" id="UP001595629">
    <property type="component" value="Unassembled WGS sequence"/>
</dbReference>
<dbReference type="PANTHER" id="PTHR23537:SF1">
    <property type="entry name" value="SUGAR TRANSPORTER"/>
    <property type="match status" value="1"/>
</dbReference>
<feature type="transmembrane region" description="Helical" evidence="4">
    <location>
        <begin position="174"/>
        <end position="193"/>
    </location>
</feature>
<feature type="transmembrane region" description="Helical" evidence="4">
    <location>
        <begin position="79"/>
        <end position="97"/>
    </location>
</feature>
<accession>A0ABV7TI22</accession>
<feature type="transmembrane region" description="Helical" evidence="4">
    <location>
        <begin position="12"/>
        <end position="32"/>
    </location>
</feature>
<feature type="transmembrane region" description="Helical" evidence="4">
    <location>
        <begin position="52"/>
        <end position="72"/>
    </location>
</feature>
<feature type="transmembrane region" description="Helical" evidence="4">
    <location>
        <begin position="219"/>
        <end position="239"/>
    </location>
</feature>
<evidence type="ECO:0000313" key="6">
    <source>
        <dbReference type="EMBL" id="MFC3613733.1"/>
    </source>
</evidence>
<dbReference type="Gene3D" id="1.20.1250.20">
    <property type="entry name" value="MFS general substrate transporter like domains"/>
    <property type="match status" value="2"/>
</dbReference>
<name>A0ABV7TI22_9RHOB</name>
<protein>
    <submittedName>
        <fullName evidence="6">YbfB/YjiJ family MFS transporter</fullName>
    </submittedName>
</protein>
<evidence type="ECO:0000256" key="2">
    <source>
        <dbReference type="ARBA" id="ARBA00022989"/>
    </source>
</evidence>
<dbReference type="InterPro" id="IPR036259">
    <property type="entry name" value="MFS_trans_sf"/>
</dbReference>
<dbReference type="InterPro" id="IPR010645">
    <property type="entry name" value="MFS_4"/>
</dbReference>
<keyword evidence="1 4" id="KW-0812">Transmembrane</keyword>
<gene>
    <name evidence="6" type="ORF">ACFORG_08160</name>
</gene>
<feature type="domain" description="Major facilitator superfamily (MFS) profile" evidence="5">
    <location>
        <begin position="14"/>
        <end position="393"/>
    </location>
</feature>
<dbReference type="InterPro" id="IPR020846">
    <property type="entry name" value="MFS_dom"/>
</dbReference>
<feature type="transmembrane region" description="Helical" evidence="4">
    <location>
        <begin position="142"/>
        <end position="162"/>
    </location>
</feature>
<evidence type="ECO:0000259" key="5">
    <source>
        <dbReference type="PROSITE" id="PS50850"/>
    </source>
</evidence>
<feature type="transmembrane region" description="Helical" evidence="4">
    <location>
        <begin position="109"/>
        <end position="130"/>
    </location>
</feature>
<keyword evidence="7" id="KW-1185">Reference proteome</keyword>
<feature type="transmembrane region" description="Helical" evidence="4">
    <location>
        <begin position="364"/>
        <end position="387"/>
    </location>
</feature>
<sequence length="394" mass="41052">MTSELSHGRQWLILAGLALGVCVTNGFARFAYGLVLPAMKAQLGWSYAQSGWLNTANALGYVAGALLTMALIRRVSPARLFSAGVLLTSVALLATGFDEAMWAQTLWRVAAGLFGALSFVTGGALAAALFPRDGRRNALAIALYFGGGGGLGIVFAGAGVPLMLEHWGAESWRWAWIGIGIVSLFICPLAVWSSEQLRVPRAKPPAPVPLPLRSMLGEIGGYAGFGLGYIVYLTFLSAWMVERDFGAGTIALTWVLLGSCITLSPFLWRGIFARFASGLPLAMILTGIATGSSLPVLWPTTAGLVASAIVFGACVFMAPGAVTSFTRQNLPSEAWGPAISFLTLVFAVSQTLGPVGAGWLGDLAGGIGTSLLAASGLLMAGAICALLQRPLTER</sequence>
<evidence type="ECO:0000256" key="3">
    <source>
        <dbReference type="ARBA" id="ARBA00023136"/>
    </source>
</evidence>
<comment type="caution">
    <text evidence="6">The sequence shown here is derived from an EMBL/GenBank/DDBJ whole genome shotgun (WGS) entry which is preliminary data.</text>
</comment>
<feature type="transmembrane region" description="Helical" evidence="4">
    <location>
        <begin position="304"/>
        <end position="322"/>
    </location>
</feature>